<dbReference type="InterPro" id="IPR006667">
    <property type="entry name" value="SLC41_membr_dom"/>
</dbReference>
<dbReference type="EMBL" id="KZ350001">
    <property type="protein sequence ID" value="PIO64325.1"/>
    <property type="molecule type" value="Genomic_DNA"/>
</dbReference>
<keyword evidence="4 9" id="KW-0812">Transmembrane</keyword>
<keyword evidence="12" id="KW-1185">Reference proteome</keyword>
<dbReference type="InterPro" id="IPR036739">
    <property type="entry name" value="SLC41_membr_dom_sf"/>
</dbReference>
<evidence type="ECO:0000313" key="11">
    <source>
        <dbReference type="EMBL" id="PIO64325.1"/>
    </source>
</evidence>
<comment type="subcellular location">
    <subcellularLocation>
        <location evidence="1">Membrane</location>
        <topology evidence="1">Multi-pass membrane protein</topology>
    </subcellularLocation>
</comment>
<dbReference type="PANTHER" id="PTHR16228:SF21">
    <property type="entry name" value="SLC41A_MGTE INTEGRAL MEMBRANE DOMAIN-CONTAINING PROTEIN"/>
    <property type="match status" value="1"/>
</dbReference>
<feature type="transmembrane region" description="Helical" evidence="9">
    <location>
        <begin position="93"/>
        <end position="113"/>
    </location>
</feature>
<comment type="similarity">
    <text evidence="2">Belongs to the SLC41A transporter family.</text>
</comment>
<evidence type="ECO:0000256" key="5">
    <source>
        <dbReference type="ARBA" id="ARBA00022842"/>
    </source>
</evidence>
<dbReference type="InterPro" id="IPR045349">
    <property type="entry name" value="SLC41A1-3"/>
</dbReference>
<evidence type="ECO:0000256" key="9">
    <source>
        <dbReference type="SAM" id="Phobius"/>
    </source>
</evidence>
<name>A0A2G9U2B5_TELCI</name>
<dbReference type="GO" id="GO:0005886">
    <property type="term" value="C:plasma membrane"/>
    <property type="evidence" value="ECO:0007669"/>
    <property type="project" value="TreeGrafter"/>
</dbReference>
<accession>A0A2G9U2B5</accession>
<dbReference type="GO" id="GO:0008324">
    <property type="term" value="F:monoatomic cation transmembrane transporter activity"/>
    <property type="evidence" value="ECO:0007669"/>
    <property type="project" value="InterPro"/>
</dbReference>
<keyword evidence="3" id="KW-0813">Transport</keyword>
<feature type="transmembrane region" description="Helical" evidence="9">
    <location>
        <begin position="125"/>
        <end position="152"/>
    </location>
</feature>
<dbReference type="Pfam" id="PF01769">
    <property type="entry name" value="MgtE"/>
    <property type="match status" value="1"/>
</dbReference>
<keyword evidence="7" id="KW-0406">Ion transport</keyword>
<evidence type="ECO:0000256" key="6">
    <source>
        <dbReference type="ARBA" id="ARBA00022989"/>
    </source>
</evidence>
<organism evidence="11 12">
    <name type="scientific">Teladorsagia circumcincta</name>
    <name type="common">Brown stomach worm</name>
    <name type="synonym">Ostertagia circumcincta</name>
    <dbReference type="NCBI Taxonomy" id="45464"/>
    <lineage>
        <taxon>Eukaryota</taxon>
        <taxon>Metazoa</taxon>
        <taxon>Ecdysozoa</taxon>
        <taxon>Nematoda</taxon>
        <taxon>Chromadorea</taxon>
        <taxon>Rhabditida</taxon>
        <taxon>Rhabditina</taxon>
        <taxon>Rhabditomorpha</taxon>
        <taxon>Strongyloidea</taxon>
        <taxon>Trichostrongylidae</taxon>
        <taxon>Teladorsagia</taxon>
    </lineage>
</organism>
<evidence type="ECO:0000313" key="12">
    <source>
        <dbReference type="Proteomes" id="UP000230423"/>
    </source>
</evidence>
<evidence type="ECO:0000259" key="10">
    <source>
        <dbReference type="Pfam" id="PF01769"/>
    </source>
</evidence>
<feature type="transmembrane region" description="Helical" evidence="9">
    <location>
        <begin position="178"/>
        <end position="199"/>
    </location>
</feature>
<dbReference type="PANTHER" id="PTHR16228">
    <property type="entry name" value="DIVALENT CATION TRANSPORTER SOLUTE CARRIER FAMILY 41"/>
    <property type="match status" value="1"/>
</dbReference>
<evidence type="ECO:0000256" key="4">
    <source>
        <dbReference type="ARBA" id="ARBA00022692"/>
    </source>
</evidence>
<evidence type="ECO:0000256" key="2">
    <source>
        <dbReference type="ARBA" id="ARBA00009749"/>
    </source>
</evidence>
<evidence type="ECO:0000256" key="8">
    <source>
        <dbReference type="ARBA" id="ARBA00023136"/>
    </source>
</evidence>
<sequence length="329" mass="36309">MAHQEEFTDLTATQLTGCQQAETNPEITLSTASPEQWIFAPIAVIIQQMSLKKPPSAPAPLKPETNLSFCLQANLGFMETPKQKWQVALSNMALIQTQAIVVSSIAVIPAALLGEKPFMLRDFFCLLLSAVATASFASLLLGLLMIGVVIMARKLKQYSDGYISNALQMNPDNITTPVAASLGDVSTLFILLGLGSVLLRVREHYCWALVLILLCFYVFAVASAYKASEDHFTLELSKVGCNRMIGRQVPGPSSTDLPWHGRDYGLANPAERRKENQRVKQQAYVGTQLIAIHAGFRALCSDPYYREQYPVKIQIHLFNVLSFTESNII</sequence>
<keyword evidence="5" id="KW-0460">Magnesium</keyword>
<dbReference type="AlphaFoldDB" id="A0A2G9U2B5"/>
<protein>
    <submittedName>
        <fullName evidence="11">Divalent cation transporter</fullName>
    </submittedName>
</protein>
<dbReference type="Proteomes" id="UP000230423">
    <property type="component" value="Unassembled WGS sequence"/>
</dbReference>
<evidence type="ECO:0000256" key="3">
    <source>
        <dbReference type="ARBA" id="ARBA00022448"/>
    </source>
</evidence>
<evidence type="ECO:0000256" key="1">
    <source>
        <dbReference type="ARBA" id="ARBA00004141"/>
    </source>
</evidence>
<dbReference type="Gene3D" id="1.10.357.20">
    <property type="entry name" value="SLC41 divalent cation transporters, integral membrane domain"/>
    <property type="match status" value="1"/>
</dbReference>
<evidence type="ECO:0000256" key="7">
    <source>
        <dbReference type="ARBA" id="ARBA00023065"/>
    </source>
</evidence>
<feature type="domain" description="SLC41A/MgtE integral membrane" evidence="10">
    <location>
        <begin position="74"/>
        <end position="194"/>
    </location>
</feature>
<gene>
    <name evidence="11" type="ORF">TELCIR_14052</name>
</gene>
<reference evidence="11 12" key="1">
    <citation type="submission" date="2015-09" db="EMBL/GenBank/DDBJ databases">
        <title>Draft genome of the parasitic nematode Teladorsagia circumcincta isolate WARC Sus (inbred).</title>
        <authorList>
            <person name="Mitreva M."/>
        </authorList>
    </citation>
    <scope>NUCLEOTIDE SEQUENCE [LARGE SCALE GENOMIC DNA]</scope>
    <source>
        <strain evidence="11 12">S</strain>
    </source>
</reference>
<keyword evidence="6 9" id="KW-1133">Transmembrane helix</keyword>
<keyword evidence="8 9" id="KW-0472">Membrane</keyword>
<dbReference type="SUPFAM" id="SSF161093">
    <property type="entry name" value="MgtE membrane domain-like"/>
    <property type="match status" value="1"/>
</dbReference>
<feature type="transmembrane region" description="Helical" evidence="9">
    <location>
        <begin position="206"/>
        <end position="225"/>
    </location>
</feature>
<proteinExistence type="inferred from homology"/>
<dbReference type="OrthoDB" id="5791097at2759"/>